<dbReference type="EnsemblPlants" id="AET2Gv20852600.1">
    <property type="protein sequence ID" value="AET2Gv20852600.1"/>
    <property type="gene ID" value="AET2Gv20852600"/>
</dbReference>
<dbReference type="Pfam" id="PF13966">
    <property type="entry name" value="zf-RVT"/>
    <property type="match status" value="1"/>
</dbReference>
<proteinExistence type="predicted"/>
<dbReference type="EnsemblPlants" id="AET2Gv20852600.6">
    <property type="protein sequence ID" value="AET2Gv20852600.6"/>
    <property type="gene ID" value="AET2Gv20852600"/>
</dbReference>
<dbReference type="Gramene" id="AET2Gv20852600.5">
    <property type="protein sequence ID" value="AET2Gv20852600.5"/>
    <property type="gene ID" value="AET2Gv20852600"/>
</dbReference>
<dbReference type="Gramene" id="AET2Gv20852600.6">
    <property type="protein sequence ID" value="AET2Gv20852600.6"/>
    <property type="gene ID" value="AET2Gv20852600"/>
</dbReference>
<dbReference type="EnsemblPlants" id="AET2Gv20852600.5">
    <property type="protein sequence ID" value="AET2Gv20852600.5"/>
    <property type="gene ID" value="AET2Gv20852600"/>
</dbReference>
<evidence type="ECO:0000313" key="3">
    <source>
        <dbReference type="Proteomes" id="UP000015105"/>
    </source>
</evidence>
<dbReference type="Gramene" id="AET2Gv20852600.1">
    <property type="protein sequence ID" value="AET2Gv20852600.1"/>
    <property type="gene ID" value="AET2Gv20852600"/>
</dbReference>
<reference evidence="3" key="2">
    <citation type="journal article" date="2017" name="Nat. Plants">
        <title>The Aegilops tauschii genome reveals multiple impacts of transposons.</title>
        <authorList>
            <person name="Zhao G."/>
            <person name="Zou C."/>
            <person name="Li K."/>
            <person name="Wang K."/>
            <person name="Li T."/>
            <person name="Gao L."/>
            <person name="Zhang X."/>
            <person name="Wang H."/>
            <person name="Yang Z."/>
            <person name="Liu X."/>
            <person name="Jiang W."/>
            <person name="Mao L."/>
            <person name="Kong X."/>
            <person name="Jiao Y."/>
            <person name="Jia J."/>
        </authorList>
    </citation>
    <scope>NUCLEOTIDE SEQUENCE [LARGE SCALE GENOMIC DNA]</scope>
    <source>
        <strain evidence="3">cv. AL8/78</strain>
    </source>
</reference>
<evidence type="ECO:0000313" key="2">
    <source>
        <dbReference type="EnsemblPlants" id="AET2Gv20852600.1"/>
    </source>
</evidence>
<organism evidence="2 3">
    <name type="scientific">Aegilops tauschii subsp. strangulata</name>
    <name type="common">Goatgrass</name>
    <dbReference type="NCBI Taxonomy" id="200361"/>
    <lineage>
        <taxon>Eukaryota</taxon>
        <taxon>Viridiplantae</taxon>
        <taxon>Streptophyta</taxon>
        <taxon>Embryophyta</taxon>
        <taxon>Tracheophyta</taxon>
        <taxon>Spermatophyta</taxon>
        <taxon>Magnoliopsida</taxon>
        <taxon>Liliopsida</taxon>
        <taxon>Poales</taxon>
        <taxon>Poaceae</taxon>
        <taxon>BOP clade</taxon>
        <taxon>Pooideae</taxon>
        <taxon>Triticodae</taxon>
        <taxon>Triticeae</taxon>
        <taxon>Triticinae</taxon>
        <taxon>Aegilops</taxon>
    </lineage>
</organism>
<dbReference type="InterPro" id="IPR026960">
    <property type="entry name" value="RVT-Znf"/>
</dbReference>
<dbReference type="PANTHER" id="PTHR36617:SF15">
    <property type="entry name" value="REVERSE TRANSCRIPTASE ZINC-BINDING DOMAIN-CONTAINING PROTEIN"/>
    <property type="match status" value="1"/>
</dbReference>
<name>A0A453CHX0_AEGTS</name>
<protein>
    <recommendedName>
        <fullName evidence="1">Reverse transcriptase zinc-binding domain-containing protein</fullName>
    </recommendedName>
</protein>
<reference evidence="3" key="1">
    <citation type="journal article" date="2014" name="Science">
        <title>Ancient hybridizations among the ancestral genomes of bread wheat.</title>
        <authorList>
            <consortium name="International Wheat Genome Sequencing Consortium,"/>
            <person name="Marcussen T."/>
            <person name="Sandve S.R."/>
            <person name="Heier L."/>
            <person name="Spannagl M."/>
            <person name="Pfeifer M."/>
            <person name="Jakobsen K.S."/>
            <person name="Wulff B.B."/>
            <person name="Steuernagel B."/>
            <person name="Mayer K.F."/>
            <person name="Olsen O.A."/>
        </authorList>
    </citation>
    <scope>NUCLEOTIDE SEQUENCE [LARGE SCALE GENOMIC DNA]</scope>
    <source>
        <strain evidence="3">cv. AL8/78</strain>
    </source>
</reference>
<dbReference type="AlphaFoldDB" id="A0A453CHX0"/>
<reference evidence="2" key="4">
    <citation type="submission" date="2019-03" db="UniProtKB">
        <authorList>
            <consortium name="EnsemblPlants"/>
        </authorList>
    </citation>
    <scope>IDENTIFICATION</scope>
</reference>
<dbReference type="EnsemblPlants" id="AET2Gv20852600.4">
    <property type="protein sequence ID" value="AET2Gv20852600.4"/>
    <property type="gene ID" value="AET2Gv20852600"/>
</dbReference>
<sequence length="136" mass="15912">MAIHKRRSPLAVARRVPLCMMFAPDVVGEEHAGWDGANLKQTFRRRVDESLYGRWLELLRLVSNTSVSAICDKPVWVLDKSRTYSVQSFYRMINFGGVRIELQDYIWKIKVPPNIHVFLWLIVHNMSLTRDNLAKR</sequence>
<keyword evidence="3" id="KW-1185">Reference proteome</keyword>
<evidence type="ECO:0000259" key="1">
    <source>
        <dbReference type="Pfam" id="PF13966"/>
    </source>
</evidence>
<reference evidence="2" key="3">
    <citation type="journal article" date="2017" name="Nature">
        <title>Genome sequence of the progenitor of the wheat D genome Aegilops tauschii.</title>
        <authorList>
            <person name="Luo M.C."/>
            <person name="Gu Y.Q."/>
            <person name="Puiu D."/>
            <person name="Wang H."/>
            <person name="Twardziok S.O."/>
            <person name="Deal K.R."/>
            <person name="Huo N."/>
            <person name="Zhu T."/>
            <person name="Wang L."/>
            <person name="Wang Y."/>
            <person name="McGuire P.E."/>
            <person name="Liu S."/>
            <person name="Long H."/>
            <person name="Ramasamy R.K."/>
            <person name="Rodriguez J.C."/>
            <person name="Van S.L."/>
            <person name="Yuan L."/>
            <person name="Wang Z."/>
            <person name="Xia Z."/>
            <person name="Xiao L."/>
            <person name="Anderson O.D."/>
            <person name="Ouyang S."/>
            <person name="Liang Y."/>
            <person name="Zimin A.V."/>
            <person name="Pertea G."/>
            <person name="Qi P."/>
            <person name="Bennetzen J.L."/>
            <person name="Dai X."/>
            <person name="Dawson M.W."/>
            <person name="Muller H.G."/>
            <person name="Kugler K."/>
            <person name="Rivarola-Duarte L."/>
            <person name="Spannagl M."/>
            <person name="Mayer K.F.X."/>
            <person name="Lu F.H."/>
            <person name="Bevan M.W."/>
            <person name="Leroy P."/>
            <person name="Li P."/>
            <person name="You F.M."/>
            <person name="Sun Q."/>
            <person name="Liu Z."/>
            <person name="Lyons E."/>
            <person name="Wicker T."/>
            <person name="Salzberg S.L."/>
            <person name="Devos K.M."/>
            <person name="Dvorak J."/>
        </authorList>
    </citation>
    <scope>NUCLEOTIDE SEQUENCE [LARGE SCALE GENOMIC DNA]</scope>
    <source>
        <strain evidence="2">cv. AL8/78</strain>
    </source>
</reference>
<dbReference type="Proteomes" id="UP000015105">
    <property type="component" value="Chromosome 2D"/>
</dbReference>
<accession>A0A453CHX0</accession>
<reference evidence="2" key="5">
    <citation type="journal article" date="2021" name="G3 (Bethesda)">
        <title>Aegilops tauschii genome assembly Aet v5.0 features greater sequence contiguity and improved annotation.</title>
        <authorList>
            <person name="Wang L."/>
            <person name="Zhu T."/>
            <person name="Rodriguez J.C."/>
            <person name="Deal K.R."/>
            <person name="Dubcovsky J."/>
            <person name="McGuire P.E."/>
            <person name="Lux T."/>
            <person name="Spannagl M."/>
            <person name="Mayer K.F.X."/>
            <person name="Baldrich P."/>
            <person name="Meyers B.C."/>
            <person name="Huo N."/>
            <person name="Gu Y.Q."/>
            <person name="Zhou H."/>
            <person name="Devos K.M."/>
            <person name="Bennetzen J.L."/>
            <person name="Unver T."/>
            <person name="Budak H."/>
            <person name="Gulick P.J."/>
            <person name="Galiba G."/>
            <person name="Kalapos B."/>
            <person name="Nelson D.R."/>
            <person name="Li P."/>
            <person name="You F.M."/>
            <person name="Luo M.C."/>
            <person name="Dvorak J."/>
        </authorList>
    </citation>
    <scope>NUCLEOTIDE SEQUENCE [LARGE SCALE GENOMIC DNA]</scope>
    <source>
        <strain evidence="2">cv. AL8/78</strain>
    </source>
</reference>
<feature type="domain" description="Reverse transcriptase zinc-binding" evidence="1">
    <location>
        <begin position="84"/>
        <end position="136"/>
    </location>
</feature>
<dbReference type="PANTHER" id="PTHR36617">
    <property type="entry name" value="PROTEIN, PUTATIVE-RELATED"/>
    <property type="match status" value="1"/>
</dbReference>
<dbReference type="Gramene" id="AET2Gv20852600.4">
    <property type="protein sequence ID" value="AET2Gv20852600.4"/>
    <property type="gene ID" value="AET2Gv20852600"/>
</dbReference>